<feature type="region of interest" description="Disordered" evidence="2">
    <location>
        <begin position="1570"/>
        <end position="1595"/>
    </location>
</feature>
<dbReference type="InParanoid" id="A0A6L2PHJ9"/>
<protein>
    <submittedName>
        <fullName evidence="3">Uncharacterized protein</fullName>
    </submittedName>
</protein>
<dbReference type="EMBL" id="BLKM01010239">
    <property type="protein sequence ID" value="GFG29537.1"/>
    <property type="molecule type" value="Genomic_DNA"/>
</dbReference>
<dbReference type="SMART" id="SM00015">
    <property type="entry name" value="IQ"/>
    <property type="match status" value="2"/>
</dbReference>
<feature type="compositionally biased region" description="Basic and acidic residues" evidence="2">
    <location>
        <begin position="1451"/>
        <end position="1467"/>
    </location>
</feature>
<dbReference type="Pfam" id="PF00612">
    <property type="entry name" value="IQ"/>
    <property type="match status" value="2"/>
</dbReference>
<feature type="region of interest" description="Disordered" evidence="2">
    <location>
        <begin position="1748"/>
        <end position="1816"/>
    </location>
</feature>
<feature type="region of interest" description="Disordered" evidence="2">
    <location>
        <begin position="1636"/>
        <end position="1679"/>
    </location>
</feature>
<comment type="caution">
    <text evidence="3">The sequence shown here is derived from an EMBL/GenBank/DDBJ whole genome shotgun (WGS) entry which is preliminary data.</text>
</comment>
<keyword evidence="4" id="KW-1185">Reference proteome</keyword>
<feature type="region of interest" description="Disordered" evidence="2">
    <location>
        <begin position="84"/>
        <end position="114"/>
    </location>
</feature>
<dbReference type="OrthoDB" id="8194260at2759"/>
<feature type="compositionally biased region" description="Polar residues" evidence="2">
    <location>
        <begin position="1795"/>
        <end position="1809"/>
    </location>
</feature>
<feature type="compositionally biased region" description="Basic and acidic residues" evidence="2">
    <location>
        <begin position="102"/>
        <end position="114"/>
    </location>
</feature>
<feature type="compositionally biased region" description="Basic and acidic residues" evidence="2">
    <location>
        <begin position="1748"/>
        <end position="1759"/>
    </location>
</feature>
<feature type="non-terminal residue" evidence="3">
    <location>
        <position position="2186"/>
    </location>
</feature>
<feature type="coiled-coil region" evidence="1">
    <location>
        <begin position="1706"/>
        <end position="1733"/>
    </location>
</feature>
<feature type="compositionally biased region" description="Acidic residues" evidence="2">
    <location>
        <begin position="1760"/>
        <end position="1790"/>
    </location>
</feature>
<evidence type="ECO:0000313" key="4">
    <source>
        <dbReference type="Proteomes" id="UP000502823"/>
    </source>
</evidence>
<feature type="region of interest" description="Disordered" evidence="2">
    <location>
        <begin position="1929"/>
        <end position="1957"/>
    </location>
</feature>
<proteinExistence type="predicted"/>
<feature type="compositionally biased region" description="Basic and acidic residues" evidence="2">
    <location>
        <begin position="1637"/>
        <end position="1647"/>
    </location>
</feature>
<dbReference type="CDD" id="cd23767">
    <property type="entry name" value="IQCD"/>
    <property type="match status" value="2"/>
</dbReference>
<feature type="compositionally biased region" description="Polar residues" evidence="2">
    <location>
        <begin position="84"/>
        <end position="98"/>
    </location>
</feature>
<evidence type="ECO:0000256" key="1">
    <source>
        <dbReference type="SAM" id="Coils"/>
    </source>
</evidence>
<feature type="compositionally biased region" description="Basic and acidic residues" evidence="2">
    <location>
        <begin position="1570"/>
        <end position="1585"/>
    </location>
</feature>
<accession>A0A6L2PHJ9</accession>
<feature type="compositionally biased region" description="Basic and acidic residues" evidence="2">
    <location>
        <begin position="902"/>
        <end position="917"/>
    </location>
</feature>
<feature type="compositionally biased region" description="Basic and acidic residues" evidence="2">
    <location>
        <begin position="926"/>
        <end position="950"/>
    </location>
</feature>
<feature type="region of interest" description="Disordered" evidence="2">
    <location>
        <begin position="1451"/>
        <end position="1479"/>
    </location>
</feature>
<dbReference type="InterPro" id="IPR000048">
    <property type="entry name" value="IQ_motif_EF-hand-BS"/>
</dbReference>
<keyword evidence="1" id="KW-0175">Coiled coil</keyword>
<name>A0A6L2PHJ9_COPFO</name>
<organism evidence="3 4">
    <name type="scientific">Coptotermes formosanus</name>
    <name type="common">Formosan subterranean termite</name>
    <dbReference type="NCBI Taxonomy" id="36987"/>
    <lineage>
        <taxon>Eukaryota</taxon>
        <taxon>Metazoa</taxon>
        <taxon>Ecdysozoa</taxon>
        <taxon>Arthropoda</taxon>
        <taxon>Hexapoda</taxon>
        <taxon>Insecta</taxon>
        <taxon>Pterygota</taxon>
        <taxon>Neoptera</taxon>
        <taxon>Polyneoptera</taxon>
        <taxon>Dictyoptera</taxon>
        <taxon>Blattodea</taxon>
        <taxon>Blattoidea</taxon>
        <taxon>Termitoidae</taxon>
        <taxon>Rhinotermitidae</taxon>
        <taxon>Coptotermes</taxon>
    </lineage>
</organism>
<dbReference type="Gene3D" id="1.20.5.190">
    <property type="match status" value="2"/>
</dbReference>
<feature type="region of interest" description="Disordered" evidence="2">
    <location>
        <begin position="597"/>
        <end position="616"/>
    </location>
</feature>
<feature type="compositionally biased region" description="Polar residues" evidence="2">
    <location>
        <begin position="599"/>
        <end position="611"/>
    </location>
</feature>
<dbReference type="Proteomes" id="UP000502823">
    <property type="component" value="Unassembled WGS sequence"/>
</dbReference>
<feature type="compositionally biased region" description="Polar residues" evidence="2">
    <location>
        <begin position="1653"/>
        <end position="1664"/>
    </location>
</feature>
<feature type="compositionally biased region" description="Basic and acidic residues" evidence="2">
    <location>
        <begin position="1938"/>
        <end position="1955"/>
    </location>
</feature>
<feature type="region of interest" description="Disordered" evidence="2">
    <location>
        <begin position="212"/>
        <end position="245"/>
    </location>
</feature>
<feature type="compositionally biased region" description="Low complexity" evidence="2">
    <location>
        <begin position="217"/>
        <end position="231"/>
    </location>
</feature>
<sequence>MGLPHVFTQNSDEVGAEGDVRLCSLVGSPVPKGLSNSSDNVIVERTPTLVRKVTVLKQLPERQPIPSRERSVVVKSTKLLPGSYSGSHLVDSSENTTGSKKSSKELSLKTDKENLPKKMEDVPVIKSKEQAEDDIFKLISKNYTDVDCGEEKNLSEQSESRAKKEYVKLQIQKRKQQRIQDMVKKREQEEAKLKNLKELQDKQLKLVQNNVRRARQRQQQQQKQQQQQQDQETTEITDSEGHCQGWTNEEIMSKIKENAEVNITLKNMVATMQKELKGFSPQKNKEDGKIPRHITNVTLRNKDTMISSEQLVPNFGGFVGKLDQLNKLGPQNESDIDISLNDGNAEALSSCFGMGPMVPSLTKEDAEWPSYSSLQTYKLKKQPSYGVKRGVTKTLKEYFEASKRKHLAAIKIQAAFRGYQIRKIVKKDRKLTLKNKNYANTESVDDLRIKSVPATSAEPEIGSASLMHEKFRSRDPQQLDILVKKEVTKILKEMNLKVSIDSNSKLESPVTLQPKIPIATKEPVKPKGNDIKKTDIMVRKEVTKTLKELLENRKTQELAATKIQAAFRGYRARKLHNMEAKRVDKYTFFKGSKREAKDTLSQNRQSVSVRSGKSKDGDGYLKTAEFSSVLSSRTVADPLSEWLKPMYIEPCPYNVMTAIQNTMLSRSGPRQPYWIQANREHMTEQPNAAQTTVKCELGQALPVIDASKEKVRKQLAAHQFVHRDYEPNIDYESMQCEDGLSVNSSVLEAEHNSSSDESRVRWKKRLSVTSPQEVLPSRVKPMHWSKSDSEITIRPSFSAKLQKNFEKINMERNVRSFSSAGRPAVMPKKVKYRHFGLVPPDVELRRKKERISVVPADLSCHAESSGSDTWDSHSLQHQHVNQPFHSAGIVNKSHKKGLTSRETGEFSHTDKKQEGGLHHIRQSGHKQKDNIKGFQDKVRSDVKDTHEEKMNIQMEDSSRPPKSGGRTIADILKAGRMLHPTALHLRFQAEMNRLDSVEESRRHLAEIEAILAQSMQAEKDSERVQQAPWEVKTAREDKQVQAEPIIQTSSSHVQTQMPDRAHQLVQSMPRNQVKHFSETSDIQNHANQVSVAGTSGAISESVPSRLSVTQLLQEAEHTRRMVALDSNVLHEAMSRRREHLMNELSVKYEQWDIKHKEFLKRIEKEDNEQLNRILLRKFTVTSNQPFLDVPASQFHQASNQTEDVTRSADSKQLTGCTPTALEQQDQSAAEPLLQTQQKFENVNYKRGSDIVAEALSNIGKEVTDLERTVADNLVDSTPERSFRTISEGISEKDESVVRTRNKEVQDLNVSQTSSFSDAFVNEVDNVEKVSRIRESLHKIDKLIHEEKETAQKHVDLLNEKLRLVKERTRADMKLLLIEIRAHREKGEEHLVPGLKKKQFSLLHNLEQARQDSKREYDKLLKATVRRKLALRQQKAIIKSYLKSVQLRGRSIEEGDRSTSELNGDVHKRSSVISAEEETVPSTKEDILGPVLKSELLEFSVTMPSHIAATDDQVFSSNEANTTAADISLKQIQSNCEDKFNALEELTDSVPQTEGGTELSDLERRVRGLREQLHKKKSEAEKLRQEQRRKKKEQLRIKEQSLLKQIHAYDAYIDEIKKELEDKLDYSTDTSLPPGKLWIHDSSEHDADSASVSTAQSSGNKLLQQKQDKHEKNKSRANDCGLVSGSCSEPVVTSVLKKIKAQEFQTSADNTNANMQLREDLQALTNENQMLDSSSLETVLNSFVSSSMKEDDLKDEKGSEELVEDLEEESEIVSVIEEEVLEEEEEEEQERDSELNSTVCDHNSGNSVQELLSGKPESESVIQELITSKQCESVQGSESAEEVESVLGEVSECVTEITENRDHSESMEQDLQDAGQQSDAFLNHSKESVISSVLSSLKYSVKLVAPSVHQYEETDVQESILKGEEEIPGSVDETENITETEKETADSEEDVLKPEESSSLNVVSEVAEILFHKDFQESDHTCDVNKVKEKADEEITEKAERITDIILQHILNESLKTVRKKGKEYHKSALKILNGNECKSHINEATGTGSDLSIQTFMSADRFVKQNEDKNIDRVDNITNAILEQLLVESSAIFYSKKSKVDSTGNIPEDVGSMYEEGTSIRDEVIAGTPTLTLVSPDRSSINIRKRISEILAESSSCLSATKEKSRPQDFMITTYDVLSPEEISQP</sequence>
<reference evidence="4" key="1">
    <citation type="submission" date="2020-01" db="EMBL/GenBank/DDBJ databases">
        <title>Draft genome sequence of the Termite Coptotermes fromosanus.</title>
        <authorList>
            <person name="Itakura S."/>
            <person name="Yosikawa Y."/>
            <person name="Umezawa K."/>
        </authorList>
    </citation>
    <scope>NUCLEOTIDE SEQUENCE [LARGE SCALE GENOMIC DNA]</scope>
</reference>
<dbReference type="PROSITE" id="PS50096">
    <property type="entry name" value="IQ"/>
    <property type="match status" value="2"/>
</dbReference>
<evidence type="ECO:0000313" key="3">
    <source>
        <dbReference type="EMBL" id="GFG29537.1"/>
    </source>
</evidence>
<evidence type="ECO:0000256" key="2">
    <source>
        <dbReference type="SAM" id="MobiDB-lite"/>
    </source>
</evidence>
<gene>
    <name evidence="3" type="ORF">Cfor_09060</name>
</gene>
<feature type="region of interest" description="Disordered" evidence="2">
    <location>
        <begin position="895"/>
        <end position="966"/>
    </location>
</feature>
<feature type="compositionally biased region" description="Basic and acidic residues" evidence="2">
    <location>
        <begin position="1665"/>
        <end position="1676"/>
    </location>
</feature>